<dbReference type="RefSeq" id="XP_031565465.1">
    <property type="nucleotide sequence ID" value="XM_031709605.1"/>
</dbReference>
<dbReference type="Pfam" id="PF00001">
    <property type="entry name" value="7tm_1"/>
    <property type="match status" value="1"/>
</dbReference>
<dbReference type="PANTHER" id="PTHR45695">
    <property type="entry name" value="LEUCOKININ RECEPTOR-RELATED"/>
    <property type="match status" value="1"/>
</dbReference>
<feature type="transmembrane region" description="Helical" evidence="8">
    <location>
        <begin position="107"/>
        <end position="125"/>
    </location>
</feature>
<evidence type="ECO:0000256" key="7">
    <source>
        <dbReference type="ARBA" id="ARBA00023224"/>
    </source>
</evidence>
<feature type="transmembrane region" description="Helical" evidence="8">
    <location>
        <begin position="146"/>
        <end position="164"/>
    </location>
</feature>
<keyword evidence="10" id="KW-1185">Reference proteome</keyword>
<dbReference type="InterPro" id="IPR000276">
    <property type="entry name" value="GPCR_Rhodpsn"/>
</dbReference>
<feature type="transmembrane region" description="Helical" evidence="8">
    <location>
        <begin position="281"/>
        <end position="305"/>
    </location>
</feature>
<organism evidence="10 13">
    <name type="scientific">Actinia tenebrosa</name>
    <name type="common">Australian red waratah sea anemone</name>
    <dbReference type="NCBI Taxonomy" id="6105"/>
    <lineage>
        <taxon>Eukaryota</taxon>
        <taxon>Metazoa</taxon>
        <taxon>Cnidaria</taxon>
        <taxon>Anthozoa</taxon>
        <taxon>Hexacorallia</taxon>
        <taxon>Actiniaria</taxon>
        <taxon>Actiniidae</taxon>
        <taxon>Actinia</taxon>
    </lineage>
</organism>
<dbReference type="AlphaFoldDB" id="A0A6P8IFK2"/>
<reference evidence="11 12" key="1">
    <citation type="submission" date="2025-04" db="UniProtKB">
        <authorList>
            <consortium name="RefSeq"/>
        </authorList>
    </citation>
    <scope>IDENTIFICATION</scope>
    <source>
        <tissue evidence="11 12">Tentacle</tissue>
    </source>
</reference>
<evidence type="ECO:0000256" key="2">
    <source>
        <dbReference type="ARBA" id="ARBA00022692"/>
    </source>
</evidence>
<dbReference type="RefSeq" id="XP_031565466.1">
    <property type="nucleotide sequence ID" value="XM_031709606.1"/>
</dbReference>
<comment type="subcellular location">
    <subcellularLocation>
        <location evidence="1">Membrane</location>
        <topology evidence="1">Multi-pass membrane protein</topology>
    </subcellularLocation>
</comment>
<evidence type="ECO:0000256" key="4">
    <source>
        <dbReference type="ARBA" id="ARBA00023040"/>
    </source>
</evidence>
<protein>
    <submittedName>
        <fullName evidence="11 12">Neuromedin-K receptor-like</fullName>
    </submittedName>
</protein>
<feature type="transmembrane region" description="Helical" evidence="8">
    <location>
        <begin position="244"/>
        <end position="261"/>
    </location>
</feature>
<evidence type="ECO:0000256" key="8">
    <source>
        <dbReference type="SAM" id="Phobius"/>
    </source>
</evidence>
<feature type="transmembrane region" description="Helical" evidence="8">
    <location>
        <begin position="63"/>
        <end position="87"/>
    </location>
</feature>
<dbReference type="OrthoDB" id="5987936at2759"/>
<dbReference type="PANTHER" id="PTHR45695:SF9">
    <property type="entry name" value="LEUCOKININ RECEPTOR"/>
    <property type="match status" value="1"/>
</dbReference>
<dbReference type="RefSeq" id="XP_031565463.1">
    <property type="nucleotide sequence ID" value="XM_031709603.1"/>
</dbReference>
<evidence type="ECO:0000313" key="14">
    <source>
        <dbReference type="RefSeq" id="XP_031565464.1"/>
    </source>
</evidence>
<evidence type="ECO:0000313" key="13">
    <source>
        <dbReference type="RefSeq" id="XP_031565463.1"/>
    </source>
</evidence>
<keyword evidence="2 8" id="KW-0812">Transmembrane</keyword>
<evidence type="ECO:0000313" key="15">
    <source>
        <dbReference type="RefSeq" id="XP_031565465.1"/>
    </source>
</evidence>
<dbReference type="PRINTS" id="PR00237">
    <property type="entry name" value="GPCRRHODOPSN"/>
</dbReference>
<evidence type="ECO:0000313" key="12">
    <source>
        <dbReference type="RefSeq" id="XP_031565462.1"/>
    </source>
</evidence>
<dbReference type="Gene3D" id="1.20.1070.10">
    <property type="entry name" value="Rhodopsin 7-helix transmembrane proteins"/>
    <property type="match status" value="1"/>
</dbReference>
<accession>A0A6P8IFK2</accession>
<gene>
    <name evidence="11 12 13 14 15 16" type="primary">LOC116300690</name>
</gene>
<dbReference type="RefSeq" id="XP_031565461.1">
    <property type="nucleotide sequence ID" value="XM_031709601.1"/>
</dbReference>
<dbReference type="RefSeq" id="XP_031565464.1">
    <property type="nucleotide sequence ID" value="XM_031709604.1"/>
</dbReference>
<dbReference type="GO" id="GO:0004930">
    <property type="term" value="F:G protein-coupled receptor activity"/>
    <property type="evidence" value="ECO:0007669"/>
    <property type="project" value="UniProtKB-KW"/>
</dbReference>
<dbReference type="Proteomes" id="UP000515163">
    <property type="component" value="Unplaced"/>
</dbReference>
<evidence type="ECO:0000256" key="5">
    <source>
        <dbReference type="ARBA" id="ARBA00023136"/>
    </source>
</evidence>
<feature type="domain" description="G-protein coupled receptors family 1 profile" evidence="9">
    <location>
        <begin position="42"/>
        <end position="302"/>
    </location>
</feature>
<keyword evidence="7" id="KW-0807">Transducer</keyword>
<dbReference type="PROSITE" id="PS50262">
    <property type="entry name" value="G_PROTEIN_RECEP_F1_2"/>
    <property type="match status" value="1"/>
</dbReference>
<evidence type="ECO:0000313" key="11">
    <source>
        <dbReference type="RefSeq" id="XP_031565461.1"/>
    </source>
</evidence>
<dbReference type="SUPFAM" id="SSF81321">
    <property type="entry name" value="Family A G protein-coupled receptor-like"/>
    <property type="match status" value="1"/>
</dbReference>
<evidence type="ECO:0000259" key="9">
    <source>
        <dbReference type="PROSITE" id="PS50262"/>
    </source>
</evidence>
<name>A0A6P8IFK2_ACTTE</name>
<evidence type="ECO:0000256" key="3">
    <source>
        <dbReference type="ARBA" id="ARBA00022989"/>
    </source>
</evidence>
<evidence type="ECO:0000313" key="16">
    <source>
        <dbReference type="RefSeq" id="XP_031565466.1"/>
    </source>
</evidence>
<keyword evidence="5 8" id="KW-0472">Membrane</keyword>
<dbReference type="FunFam" id="1.20.1070.10:FF:000291">
    <property type="entry name" value="Predicted protein"/>
    <property type="match status" value="1"/>
</dbReference>
<keyword evidence="3 8" id="KW-1133">Transmembrane helix</keyword>
<keyword evidence="4" id="KW-0297">G-protein coupled receptor</keyword>
<feature type="transmembrane region" description="Helical" evidence="8">
    <location>
        <begin position="192"/>
        <end position="216"/>
    </location>
</feature>
<proteinExistence type="predicted"/>
<dbReference type="InterPro" id="IPR017452">
    <property type="entry name" value="GPCR_Rhodpsn_7TM"/>
</dbReference>
<evidence type="ECO:0000313" key="10">
    <source>
        <dbReference type="Proteomes" id="UP000515163"/>
    </source>
</evidence>
<keyword evidence="6" id="KW-0675">Receptor</keyword>
<feature type="transmembrane region" description="Helical" evidence="8">
    <location>
        <begin position="31"/>
        <end position="51"/>
    </location>
</feature>
<sequence>MENNGSNTSSFTSTAAVSDQEVGDKVVVTSAYAIIFPVALFGNLLAIYIVISKRYMRSVTNLLLVNMFVGNLLVACVVMPYSVSFLFVESRWFGGGFGSFTCKFVHFAYALPIAASIFALLLSSVDRYFAVIYPFSQLHFIRNAKASTAMIWILSFCFISPYLWSFKVLEGDGLHFCVPDWTPLDPIESPKIYFSILFVALYFVPLAIMSTLYLMIGLKLWKRKIPGNAIRNTKRAAEIAKKKVVKMLIIVVVVFALSWIPTHSMHVLIFFVSERYAALPLILKGLAFWICHANSAISPCLFLVLSEKYRSGLVAIFRRRFPRSDKVNLSVGTRSFRFNSFSRNSATRYNRSSGKKDNETTLL</sequence>
<dbReference type="GO" id="GO:0005886">
    <property type="term" value="C:plasma membrane"/>
    <property type="evidence" value="ECO:0007669"/>
    <property type="project" value="TreeGrafter"/>
</dbReference>
<evidence type="ECO:0000256" key="1">
    <source>
        <dbReference type="ARBA" id="ARBA00004141"/>
    </source>
</evidence>
<evidence type="ECO:0000256" key="6">
    <source>
        <dbReference type="ARBA" id="ARBA00023170"/>
    </source>
</evidence>
<dbReference type="KEGG" id="aten:116300690"/>
<dbReference type="RefSeq" id="XP_031565462.1">
    <property type="nucleotide sequence ID" value="XM_031709602.1"/>
</dbReference>
<dbReference type="GeneID" id="116300690"/>